<keyword evidence="7 12" id="KW-0220">Diaminopimelate biosynthesis</keyword>
<evidence type="ECO:0000256" key="3">
    <source>
        <dbReference type="ARBA" id="ARBA00007592"/>
    </source>
</evidence>
<evidence type="ECO:0000256" key="14">
    <source>
        <dbReference type="PIRSR" id="PIRSR001365-1"/>
    </source>
</evidence>
<dbReference type="PANTHER" id="PTHR12128:SF66">
    <property type="entry name" value="4-HYDROXY-2-OXOGLUTARATE ALDOLASE, MITOCHONDRIAL"/>
    <property type="match status" value="1"/>
</dbReference>
<evidence type="ECO:0000256" key="5">
    <source>
        <dbReference type="ARBA" id="ARBA00022490"/>
    </source>
</evidence>
<evidence type="ECO:0000256" key="15">
    <source>
        <dbReference type="PIRSR" id="PIRSR001365-2"/>
    </source>
</evidence>
<accession>F1YPS6</accession>
<dbReference type="AlphaFoldDB" id="F1YPS6"/>
<dbReference type="GO" id="GO:0009089">
    <property type="term" value="P:lysine biosynthetic process via diaminopimelate"/>
    <property type="evidence" value="ECO:0007669"/>
    <property type="project" value="UniProtKB-UniRule"/>
</dbReference>
<dbReference type="InterPro" id="IPR020624">
    <property type="entry name" value="Schiff_base-form_aldolases_CS"/>
</dbReference>
<dbReference type="SMART" id="SM01130">
    <property type="entry name" value="DHDPS"/>
    <property type="match status" value="1"/>
</dbReference>
<keyword evidence="5 12" id="KW-0963">Cytoplasm</keyword>
<comment type="catalytic activity">
    <reaction evidence="11 12">
        <text>L-aspartate 4-semialdehyde + pyruvate = (2S,4S)-4-hydroxy-2,3,4,5-tetrahydrodipicolinate + H2O + H(+)</text>
        <dbReference type="Rhea" id="RHEA:34171"/>
        <dbReference type="ChEBI" id="CHEBI:15361"/>
        <dbReference type="ChEBI" id="CHEBI:15377"/>
        <dbReference type="ChEBI" id="CHEBI:15378"/>
        <dbReference type="ChEBI" id="CHEBI:67139"/>
        <dbReference type="ChEBI" id="CHEBI:537519"/>
        <dbReference type="EC" id="4.3.3.7"/>
    </reaction>
</comment>
<evidence type="ECO:0000313" key="16">
    <source>
        <dbReference type="EMBL" id="EGD53296.1"/>
    </source>
</evidence>
<feature type="active site" description="Schiff-base intermediate with substrate" evidence="12 14">
    <location>
        <position position="171"/>
    </location>
</feature>
<evidence type="ECO:0000256" key="10">
    <source>
        <dbReference type="ARBA" id="ARBA00023270"/>
    </source>
</evidence>
<evidence type="ECO:0000256" key="9">
    <source>
        <dbReference type="ARBA" id="ARBA00023239"/>
    </source>
</evidence>
<evidence type="ECO:0000313" key="17">
    <source>
        <dbReference type="Proteomes" id="UP000035065"/>
    </source>
</evidence>
<evidence type="ECO:0000256" key="4">
    <source>
        <dbReference type="ARBA" id="ARBA00012086"/>
    </source>
</evidence>
<feature type="binding site" evidence="12 15">
    <location>
        <position position="211"/>
    </location>
    <ligand>
        <name>pyruvate</name>
        <dbReference type="ChEBI" id="CHEBI:15361"/>
    </ligand>
</feature>
<dbReference type="Proteomes" id="UP000035065">
    <property type="component" value="Unassembled WGS sequence"/>
</dbReference>
<feature type="site" description="Part of a proton relay during catalysis" evidence="12">
    <location>
        <position position="54"/>
    </location>
</feature>
<sequence length="309" mass="31610">MTSTLLSARATFGSNLVAMPTPMNPDGSLDQPGIAAVAKHLVDTGCDGIVVAGTTGESPTLDNDELLLLLNTVRAAVGPATKLVVGVGTNHTAKSVQTARAVAAAGADALLVVTPYYSKPSQDGVVAHTVAIADATDLPVMLYDIPGRTGLALTRETIVALSQHPRIVAVKDAKGDLFEMMSVMAETGMAYYCGIDELNLPYLTAGAAGVVSVMGVVGSDCNRDLIAAVDAGDLARARAINNRVRPLTAALMRTAPGVVTAKAALREVGVIAHASVRAPLLEATDAEVAVIRAALAADGRPVRTELLTA</sequence>
<comment type="pathway">
    <text evidence="2 12">Amino-acid biosynthesis; L-lysine biosynthesis via DAP pathway; (S)-tetrahydrodipicolinate from L-aspartate: step 3/4.</text>
</comment>
<keyword evidence="6 12" id="KW-0028">Amino-acid biosynthesis</keyword>
<keyword evidence="10 12" id="KW-0704">Schiff base</keyword>
<comment type="caution">
    <text evidence="16">The sequence shown here is derived from an EMBL/GenBank/DDBJ whole genome shotgun (WGS) entry which is preliminary data.</text>
</comment>
<dbReference type="Gene3D" id="3.20.20.70">
    <property type="entry name" value="Aldolase class I"/>
    <property type="match status" value="1"/>
</dbReference>
<evidence type="ECO:0000256" key="12">
    <source>
        <dbReference type="HAMAP-Rule" id="MF_00418"/>
    </source>
</evidence>
<feature type="binding site" evidence="12 15">
    <location>
        <position position="55"/>
    </location>
    <ligand>
        <name>pyruvate</name>
        <dbReference type="ChEBI" id="CHEBI:15361"/>
    </ligand>
</feature>
<feature type="active site" description="Proton donor/acceptor" evidence="12 14">
    <location>
        <position position="143"/>
    </location>
</feature>
<protein>
    <recommendedName>
        <fullName evidence="4 12">4-hydroxy-tetrahydrodipicolinate synthase</fullName>
        <shortName evidence="12">HTPA synthase</shortName>
        <ecNumber evidence="4 12">4.3.3.7</ecNumber>
    </recommendedName>
</protein>
<reference evidence="16 17" key="1">
    <citation type="journal article" date="2011" name="J. Bacteriol.">
        <title>Draft Genome Sequence of Gordonia neofelifaecis NRRL B-59395, a Cholesterol-Degrading Actinomycete.</title>
        <authorList>
            <person name="Ge F."/>
            <person name="Li W."/>
            <person name="Chen G."/>
            <person name="Liu Y."/>
            <person name="Zhang G."/>
            <person name="Yong B."/>
            <person name="Wang Q."/>
            <person name="Wang N."/>
            <person name="Huang Z."/>
            <person name="Li W."/>
            <person name="Wang J."/>
            <person name="Wu C."/>
            <person name="Xie Q."/>
            <person name="Liu G."/>
        </authorList>
    </citation>
    <scope>NUCLEOTIDE SEQUENCE [LARGE SCALE GENOMIC DNA]</scope>
    <source>
        <strain evidence="16 17">NRRL B-59395</strain>
    </source>
</reference>
<dbReference type="PRINTS" id="PR00146">
    <property type="entry name" value="DHPICSNTHASE"/>
</dbReference>
<evidence type="ECO:0000256" key="8">
    <source>
        <dbReference type="ARBA" id="ARBA00023154"/>
    </source>
</evidence>
<comment type="subcellular location">
    <subcellularLocation>
        <location evidence="12">Cytoplasm</location>
    </subcellularLocation>
</comment>
<comment type="similarity">
    <text evidence="3 12 13">Belongs to the DapA family.</text>
</comment>
<organism evidence="16 17">
    <name type="scientific">Gordonia neofelifaecis NRRL B-59395</name>
    <dbReference type="NCBI Taxonomy" id="644548"/>
    <lineage>
        <taxon>Bacteria</taxon>
        <taxon>Bacillati</taxon>
        <taxon>Actinomycetota</taxon>
        <taxon>Actinomycetes</taxon>
        <taxon>Mycobacteriales</taxon>
        <taxon>Gordoniaceae</taxon>
        <taxon>Gordonia</taxon>
    </lineage>
</organism>
<dbReference type="NCBIfam" id="TIGR00674">
    <property type="entry name" value="dapA"/>
    <property type="match status" value="1"/>
</dbReference>
<dbReference type="SUPFAM" id="SSF51569">
    <property type="entry name" value="Aldolase"/>
    <property type="match status" value="1"/>
</dbReference>
<evidence type="ECO:0000256" key="11">
    <source>
        <dbReference type="ARBA" id="ARBA00047836"/>
    </source>
</evidence>
<evidence type="ECO:0000256" key="13">
    <source>
        <dbReference type="PIRNR" id="PIRNR001365"/>
    </source>
</evidence>
<dbReference type="RefSeq" id="WP_009681115.1">
    <property type="nucleotide sequence ID" value="NZ_AEUD01000028.1"/>
</dbReference>
<dbReference type="HAMAP" id="MF_00418">
    <property type="entry name" value="DapA"/>
    <property type="match status" value="1"/>
</dbReference>
<proteinExistence type="inferred from homology"/>
<dbReference type="InterPro" id="IPR002220">
    <property type="entry name" value="DapA-like"/>
</dbReference>
<dbReference type="EC" id="4.3.3.7" evidence="4 12"/>
<comment type="function">
    <text evidence="1 12">Catalyzes the condensation of (S)-aspartate-beta-semialdehyde [(S)-ASA] and pyruvate to 4-hydroxy-tetrahydrodipicolinate (HTPA).</text>
</comment>
<name>F1YPS6_9ACTN</name>
<feature type="site" description="Part of a proton relay during catalysis" evidence="12">
    <location>
        <position position="117"/>
    </location>
</feature>
<dbReference type="InterPro" id="IPR013785">
    <property type="entry name" value="Aldolase_TIM"/>
</dbReference>
<dbReference type="PROSITE" id="PS00666">
    <property type="entry name" value="DHDPS_2"/>
    <property type="match status" value="1"/>
</dbReference>
<dbReference type="UniPathway" id="UPA00034">
    <property type="reaction ID" value="UER00017"/>
</dbReference>
<dbReference type="EMBL" id="AEUD01000028">
    <property type="protein sequence ID" value="EGD53296.1"/>
    <property type="molecule type" value="Genomic_DNA"/>
</dbReference>
<evidence type="ECO:0000256" key="6">
    <source>
        <dbReference type="ARBA" id="ARBA00022605"/>
    </source>
</evidence>
<dbReference type="GO" id="GO:0005829">
    <property type="term" value="C:cytosol"/>
    <property type="evidence" value="ECO:0007669"/>
    <property type="project" value="TreeGrafter"/>
</dbReference>
<dbReference type="GO" id="GO:0008840">
    <property type="term" value="F:4-hydroxy-tetrahydrodipicolinate synthase activity"/>
    <property type="evidence" value="ECO:0007669"/>
    <property type="project" value="UniProtKB-UniRule"/>
</dbReference>
<dbReference type="GO" id="GO:0019877">
    <property type="term" value="P:diaminopimelate biosynthetic process"/>
    <property type="evidence" value="ECO:0007669"/>
    <property type="project" value="UniProtKB-UniRule"/>
</dbReference>
<dbReference type="PIRSF" id="PIRSF001365">
    <property type="entry name" value="DHDPS"/>
    <property type="match status" value="1"/>
</dbReference>
<keyword evidence="8 12" id="KW-0457">Lysine biosynthesis</keyword>
<comment type="caution">
    <text evidence="12">Was originally thought to be a dihydrodipicolinate synthase (DHDPS), catalyzing the condensation of (S)-aspartate-beta-semialdehyde [(S)-ASA] and pyruvate to dihydrodipicolinate (DHDP). However, it was shown in E.coli that the product of the enzymatic reaction is not dihydrodipicolinate but in fact (4S)-4-hydroxy-2,3,4,5-tetrahydro-(2S)-dipicolinic acid (HTPA), and that the consecutive dehydration reaction leading to DHDP is not spontaneous but catalyzed by DapB.</text>
</comment>
<evidence type="ECO:0000256" key="2">
    <source>
        <dbReference type="ARBA" id="ARBA00005120"/>
    </source>
</evidence>
<gene>
    <name evidence="12" type="primary">dapA</name>
    <name evidence="16" type="ORF">SCNU_19687</name>
</gene>
<keyword evidence="9 12" id="KW-0456">Lyase</keyword>
<dbReference type="eggNOG" id="COG0329">
    <property type="taxonomic scope" value="Bacteria"/>
</dbReference>
<dbReference type="OrthoDB" id="9782828at2"/>
<evidence type="ECO:0000256" key="1">
    <source>
        <dbReference type="ARBA" id="ARBA00003294"/>
    </source>
</evidence>
<dbReference type="InterPro" id="IPR005263">
    <property type="entry name" value="DapA"/>
</dbReference>
<dbReference type="STRING" id="644548.SCNU_19687"/>
<dbReference type="Pfam" id="PF00701">
    <property type="entry name" value="DHDPS"/>
    <property type="match status" value="1"/>
</dbReference>
<dbReference type="InterPro" id="IPR020625">
    <property type="entry name" value="Schiff_base-form_aldolases_AS"/>
</dbReference>
<dbReference type="PROSITE" id="PS00665">
    <property type="entry name" value="DHDPS_1"/>
    <property type="match status" value="1"/>
</dbReference>
<comment type="subunit">
    <text evidence="12">Homotetramer; dimer of dimers.</text>
</comment>
<keyword evidence="17" id="KW-1185">Reference proteome</keyword>
<dbReference type="PANTHER" id="PTHR12128">
    <property type="entry name" value="DIHYDRODIPICOLINATE SYNTHASE"/>
    <property type="match status" value="1"/>
</dbReference>
<evidence type="ECO:0000256" key="7">
    <source>
        <dbReference type="ARBA" id="ARBA00022915"/>
    </source>
</evidence>